<reference evidence="4" key="1">
    <citation type="submission" date="2023-06" db="EMBL/GenBank/DDBJ databases">
        <title>Identification of two novel mycobacterium reveal diversities and complexities of Mycobacterium gordonae clade.</title>
        <authorList>
            <person name="Matsumoto Y."/>
            <person name="Nakamura S."/>
            <person name="Motooka D."/>
            <person name="Fukushima K."/>
        </authorList>
    </citation>
    <scope>NUCLEOTIDE SEQUENCE</scope>
    <source>
        <strain evidence="4">TY812</strain>
    </source>
</reference>
<dbReference type="Gene3D" id="3.40.50.300">
    <property type="entry name" value="P-loop containing nucleotide triphosphate hydrolases"/>
    <property type="match status" value="1"/>
</dbReference>
<evidence type="ECO:0000259" key="3">
    <source>
        <dbReference type="PROSITE" id="PS50819"/>
    </source>
</evidence>
<dbReference type="SUPFAM" id="SSF55608">
    <property type="entry name" value="Homing endonucleases"/>
    <property type="match status" value="1"/>
</dbReference>
<evidence type="ECO:0000256" key="1">
    <source>
        <dbReference type="SAM" id="MobiDB-lite"/>
    </source>
</evidence>
<protein>
    <recommendedName>
        <fullName evidence="3">DOD-type homing endonuclease domain-containing protein</fullName>
    </recommendedName>
</protein>
<evidence type="ECO:0000313" key="5">
    <source>
        <dbReference type="Proteomes" id="UP001229081"/>
    </source>
</evidence>
<dbReference type="Gene3D" id="3.10.28.10">
    <property type="entry name" value="Homing endonucleases"/>
    <property type="match status" value="1"/>
</dbReference>
<dbReference type="GO" id="GO:0004519">
    <property type="term" value="F:endonuclease activity"/>
    <property type="evidence" value="ECO:0007669"/>
    <property type="project" value="InterPro"/>
</dbReference>
<sequence>MSTRSARPLLWRGTQIPWAPAAIMVGGAGIAASHWLHLSNERSYPELIEVLMIMAALATAAIVAILGRHAAARAAVTAELVNAAYQLLGWPEPAHGIVKGTSWTPDTSPRSRHGVTPGKIQMCFTPTAPTLIKQPAVPARLRTDQEAAGYPGGGANPEWLRLINSALAETLGRPYQLSVDRRTSRLTAIPSTAEPEADDPPSIKRLRSMMSTLFESGATVTDYTLNDKGRITDFAVKHDISIKLAAAGPSRIHRIERTISQVLPGRWRGDFKLTEDTATFQLRPRLPKLLWPRIYPEADPGGVVAAYKNTRFVYAYGEDRQPISWHPRTVPHRLIIGPTGSGKALDVKTPIATPTGWTTMGELKTGDTVFDELGHPCTVTGVYDQPLTDNCYEVTFCDGSTIIADGDHLWYTHDRSGHHSAAPPATQAATSDGHHTQTAPTEQPMAEHGCGPAKVRTTDEIRATCRSGSRLNHCVALTAPLILPDAQLPIPPYTLGAWLAAQSSDHDLIAARPEIIDRICGDGYLVTMVDSTTPTDARYRIDGLAPQLHSLGLLHKDGHRQPQHVPGIYLRASGQQRRELLAGFLDTGALVGQHTIEYTTTTNALAEAVLELSNSLGYRTLPRQTRTGAWTVLVEVGNTPPHRHRHRVITRVDKVPPRPTRCITVNSPRHLYLAGTSMIPTHNTSTIHTFITQAARAHWAVNIVDRKNIEYRGFRDWPNVQCVATRIEDQIALIHRIWLLMKERYEAGEAGTARTEDFTPLMLVLDEFTELIKDIAAWYVKLRSSRPTTETRGWPKELPIEEQVGSLLRLGRTARIHVIIGMQRPDVKYVEGENRDNLGGRQSLGRLGRNGADMLWGDYYTGTTIPPGLQGRGMAYNDHGEPVEVQNFFTPDPYKPDDITDPTAQRVLKEVRPTARSHQRIVFDTPFDPHGDTDFHYNDYLQAPMHFADQRPDLDPLSPQYRFKPHVSGDSSAAVAALAPREHPTTITAALPSARRAGDSSNAPWPGYGSPAPRHIDDLQVGDLICVDAATRNWAILERAPEPDLVDPEAVTLSVRDANDDFDLLTVPADSTIISRPLLDDDDA</sequence>
<feature type="transmembrane region" description="Helical" evidence="2">
    <location>
        <begin position="16"/>
        <end position="36"/>
    </location>
</feature>
<dbReference type="InterPro" id="IPR027434">
    <property type="entry name" value="Homing_endonucl"/>
</dbReference>
<name>A0AAJ1W9I4_9MYCO</name>
<dbReference type="AlphaFoldDB" id="A0AAJ1W9I4"/>
<dbReference type="SUPFAM" id="SSF51294">
    <property type="entry name" value="Hedgehog/intein (Hint) domain"/>
    <property type="match status" value="1"/>
</dbReference>
<dbReference type="EMBL" id="JAUFSA010000007">
    <property type="protein sequence ID" value="MDP7739669.1"/>
    <property type="molecule type" value="Genomic_DNA"/>
</dbReference>
<feature type="region of interest" description="Disordered" evidence="1">
    <location>
        <begin position="415"/>
        <end position="453"/>
    </location>
</feature>
<feature type="domain" description="DOD-type homing endonuclease" evidence="3">
    <location>
        <begin position="550"/>
        <end position="618"/>
    </location>
</feature>
<proteinExistence type="predicted"/>
<accession>A0AAJ1W9I4</accession>
<comment type="caution">
    <text evidence="4">The sequence shown here is derived from an EMBL/GenBank/DDBJ whole genome shotgun (WGS) entry which is preliminary data.</text>
</comment>
<dbReference type="RefSeq" id="WP_306256099.1">
    <property type="nucleotide sequence ID" value="NZ_JAUFSA010000007.1"/>
</dbReference>
<evidence type="ECO:0000313" key="4">
    <source>
        <dbReference type="EMBL" id="MDP7739669.1"/>
    </source>
</evidence>
<dbReference type="InterPro" id="IPR027417">
    <property type="entry name" value="P-loop_NTPase"/>
</dbReference>
<evidence type="ECO:0000256" key="2">
    <source>
        <dbReference type="SAM" id="Phobius"/>
    </source>
</evidence>
<dbReference type="PROSITE" id="PS50819">
    <property type="entry name" value="INTEIN_ENDONUCLEASE"/>
    <property type="match status" value="1"/>
</dbReference>
<feature type="compositionally biased region" description="Low complexity" evidence="1">
    <location>
        <begin position="419"/>
        <end position="431"/>
    </location>
</feature>
<dbReference type="InterPro" id="IPR036844">
    <property type="entry name" value="Hint_dom_sf"/>
</dbReference>
<feature type="region of interest" description="Disordered" evidence="1">
    <location>
        <begin position="991"/>
        <end position="1011"/>
    </location>
</feature>
<feature type="transmembrane region" description="Helical" evidence="2">
    <location>
        <begin position="48"/>
        <end position="67"/>
    </location>
</feature>
<keyword evidence="2" id="KW-0812">Transmembrane</keyword>
<dbReference type="Proteomes" id="UP001229081">
    <property type="component" value="Unassembled WGS sequence"/>
</dbReference>
<keyword evidence="2" id="KW-1133">Transmembrane helix</keyword>
<keyword evidence="2" id="KW-0472">Membrane</keyword>
<organism evidence="4 5">
    <name type="scientific">Mycobacterium paragordonae</name>
    <dbReference type="NCBI Taxonomy" id="1389713"/>
    <lineage>
        <taxon>Bacteria</taxon>
        <taxon>Bacillati</taxon>
        <taxon>Actinomycetota</taxon>
        <taxon>Actinomycetes</taxon>
        <taxon>Mycobacteriales</taxon>
        <taxon>Mycobacteriaceae</taxon>
        <taxon>Mycobacterium</taxon>
    </lineage>
</organism>
<gene>
    <name evidence="4" type="ORF">QXL92_33625</name>
</gene>
<dbReference type="InterPro" id="IPR004042">
    <property type="entry name" value="Intein_endonuc_central"/>
</dbReference>